<dbReference type="EMBL" id="CP065315">
    <property type="protein sequence ID" value="QQR06854.1"/>
    <property type="molecule type" value="Genomic_DNA"/>
</dbReference>
<gene>
    <name evidence="1" type="ORF">I5Q84_05050</name>
</gene>
<dbReference type="KEGG" id="fpla:A4U99_04800"/>
<evidence type="ECO:0000313" key="1">
    <source>
        <dbReference type="EMBL" id="QQR06854.1"/>
    </source>
</evidence>
<proteinExistence type="predicted"/>
<name>A0AAX1KM11_FLAPL</name>
<sequence length="142" mass="16047">MDRLLALYQKLSQSGTKFYMWDLDDDKAVTLEVGGTYGIFMDFGNIPSSRDEAAVVAHEGGHASTGATHKVCSPFDLVEKHEYKAWKWAVQNYISEDDLDEAVADGYTDIYSLAEHFGVPEDFMRKTVCWYTHGNLAAELYF</sequence>
<reference evidence="1 2" key="1">
    <citation type="submission" date="2020-11" db="EMBL/GenBank/DDBJ databases">
        <title>Closed and high quality bacterial genomes of the OMM12 community.</title>
        <authorList>
            <person name="Marbouty M."/>
            <person name="Lamy-Besnier Q."/>
            <person name="Debarbieux L."/>
            <person name="Koszul R."/>
        </authorList>
    </citation>
    <scope>NUCLEOTIDE SEQUENCE [LARGE SCALE GENOMIC DNA]</scope>
    <source>
        <strain evidence="1 2">YL31</strain>
    </source>
</reference>
<dbReference type="RefSeq" id="WP_065534225.1">
    <property type="nucleotide sequence ID" value="NZ_CP015406.2"/>
</dbReference>
<dbReference type="AlphaFoldDB" id="A0AAX1KM11"/>
<dbReference type="Proteomes" id="UP000595792">
    <property type="component" value="Chromosome"/>
</dbReference>
<accession>A0AAX1KM11</accession>
<protein>
    <submittedName>
        <fullName evidence="1">ImmA/IrrE family metallo-endopeptidase</fullName>
    </submittedName>
</protein>
<organism evidence="1 2">
    <name type="scientific">Flavonifractor plautii</name>
    <name type="common">Fusobacterium plautii</name>
    <dbReference type="NCBI Taxonomy" id="292800"/>
    <lineage>
        <taxon>Bacteria</taxon>
        <taxon>Bacillati</taxon>
        <taxon>Bacillota</taxon>
        <taxon>Clostridia</taxon>
        <taxon>Eubacteriales</taxon>
        <taxon>Oscillospiraceae</taxon>
        <taxon>Flavonifractor</taxon>
    </lineage>
</organism>
<evidence type="ECO:0000313" key="2">
    <source>
        <dbReference type="Proteomes" id="UP000595792"/>
    </source>
</evidence>